<protein>
    <recommendedName>
        <fullName evidence="7">Aminoacyl-transfer RNA synthetases class-II family profile domain-containing protein</fullName>
    </recommendedName>
</protein>
<organism evidence="8">
    <name type="scientific">Arion vulgaris</name>
    <dbReference type="NCBI Taxonomy" id="1028688"/>
    <lineage>
        <taxon>Eukaryota</taxon>
        <taxon>Metazoa</taxon>
        <taxon>Spiralia</taxon>
        <taxon>Lophotrochozoa</taxon>
        <taxon>Mollusca</taxon>
        <taxon>Gastropoda</taxon>
        <taxon>Heterobranchia</taxon>
        <taxon>Euthyneura</taxon>
        <taxon>Panpulmonata</taxon>
        <taxon>Eupulmonata</taxon>
        <taxon>Stylommatophora</taxon>
        <taxon>Helicina</taxon>
        <taxon>Arionoidea</taxon>
        <taxon>Arionidae</taxon>
        <taxon>Arion</taxon>
    </lineage>
</organism>
<dbReference type="GO" id="GO:0006422">
    <property type="term" value="P:aspartyl-tRNA aminoacylation"/>
    <property type="evidence" value="ECO:0007669"/>
    <property type="project" value="TreeGrafter"/>
</dbReference>
<feature type="non-terminal residue" evidence="8">
    <location>
        <position position="460"/>
    </location>
</feature>
<dbReference type="CDD" id="cd04317">
    <property type="entry name" value="EcAspRS_like_N"/>
    <property type="match status" value="1"/>
</dbReference>
<feature type="domain" description="Aminoacyl-transfer RNA synthetases class-II family profile" evidence="7">
    <location>
        <begin position="179"/>
        <end position="460"/>
    </location>
</feature>
<evidence type="ECO:0000256" key="3">
    <source>
        <dbReference type="ARBA" id="ARBA00022741"/>
    </source>
</evidence>
<dbReference type="GO" id="GO:0003676">
    <property type="term" value="F:nucleic acid binding"/>
    <property type="evidence" value="ECO:0007669"/>
    <property type="project" value="InterPro"/>
</dbReference>
<dbReference type="InterPro" id="IPR002312">
    <property type="entry name" value="Asp/Asn-tRNA-synth_IIb"/>
</dbReference>
<evidence type="ECO:0000259" key="7">
    <source>
        <dbReference type="PROSITE" id="PS50862"/>
    </source>
</evidence>
<comment type="similarity">
    <text evidence="1">Belongs to the class-II aminoacyl-tRNA synthetase family. Type 1 subfamily.</text>
</comment>
<dbReference type="InterPro" id="IPR004365">
    <property type="entry name" value="NA-bd_OB_tRNA"/>
</dbReference>
<dbReference type="SUPFAM" id="SSF55681">
    <property type="entry name" value="Class II aaRS and biotin synthetases"/>
    <property type="match status" value="1"/>
</dbReference>
<keyword evidence="3" id="KW-0547">Nucleotide-binding</keyword>
<evidence type="ECO:0000256" key="2">
    <source>
        <dbReference type="ARBA" id="ARBA00022598"/>
    </source>
</evidence>
<dbReference type="InterPro" id="IPR045864">
    <property type="entry name" value="aa-tRNA-synth_II/BPL/LPL"/>
</dbReference>
<dbReference type="Pfam" id="PF00152">
    <property type="entry name" value="tRNA-synt_2"/>
    <property type="match status" value="1"/>
</dbReference>
<dbReference type="GO" id="GO:0004815">
    <property type="term" value="F:aspartate-tRNA ligase activity"/>
    <property type="evidence" value="ECO:0007669"/>
    <property type="project" value="TreeGrafter"/>
</dbReference>
<name>A0A0B7B8N2_9EUPU</name>
<dbReference type="InterPro" id="IPR012340">
    <property type="entry name" value="NA-bd_OB-fold"/>
</dbReference>
<keyword evidence="2" id="KW-0436">Ligase</keyword>
<dbReference type="PANTHER" id="PTHR22594:SF5">
    <property type="entry name" value="ASPARTATE--TRNA LIGASE, MITOCHONDRIAL"/>
    <property type="match status" value="1"/>
</dbReference>
<evidence type="ECO:0000256" key="6">
    <source>
        <dbReference type="ARBA" id="ARBA00023146"/>
    </source>
</evidence>
<dbReference type="SUPFAM" id="SSF55261">
    <property type="entry name" value="GAD domain-like"/>
    <property type="match status" value="1"/>
</dbReference>
<evidence type="ECO:0000256" key="1">
    <source>
        <dbReference type="ARBA" id="ARBA00006303"/>
    </source>
</evidence>
<dbReference type="InterPro" id="IPR047089">
    <property type="entry name" value="Asp-tRNA-ligase_1_N"/>
</dbReference>
<dbReference type="SUPFAM" id="SSF50249">
    <property type="entry name" value="Nucleic acid-binding proteins"/>
    <property type="match status" value="1"/>
</dbReference>
<evidence type="ECO:0000256" key="5">
    <source>
        <dbReference type="ARBA" id="ARBA00022917"/>
    </source>
</evidence>
<sequence>KMAASIASRIFRSLPQILSLQQRICSSYSIRNYTEKQSVVSFTQRSHLCGDLRAHHVGETVVLCGWLQYHRLSGAFIVLRDWCGLVQLLIPDSKIPECRDLPLESVLEVKGQVILRPKGQENKMMPTGDVELLVDDITVLNTCTPNLPFEVRNFNQVKEFLRIKHRYLELRLPNLQRVLRLRSKFVMAVRQFLANENDFVEVETPTLFRRTPGGAREFIVPTHIPGKFYSLPQSPQQFKQLLMVGGLDRYFQIARCYRDESTKPDRQPEFTQIDLEMSFVTQNSIILLVEKMLEKAWPEECGHVSVPFPRMSYHEAMTQYGCDKPDLRFDWQIVEVDPSHFTSCPPVFQPYLTSSGSTIQAIRIPQACKHLSNKDIEFIKEAIFKDLRFNVKLVTCKLKDNGKWGSGLDQYLDDNRQKINTFLSAEPSDLLVLVAGQNLLPHTILGQVRLKFADVLESKG</sequence>
<keyword evidence="6" id="KW-0030">Aminoacyl-tRNA synthetase</keyword>
<dbReference type="InterPro" id="IPR004115">
    <property type="entry name" value="GAD-like_sf"/>
</dbReference>
<dbReference type="Gene3D" id="2.40.50.140">
    <property type="entry name" value="Nucleic acid-binding proteins"/>
    <property type="match status" value="1"/>
</dbReference>
<dbReference type="PROSITE" id="PS50862">
    <property type="entry name" value="AA_TRNA_LIGASE_II"/>
    <property type="match status" value="1"/>
</dbReference>
<dbReference type="Pfam" id="PF01336">
    <property type="entry name" value="tRNA_anti-codon"/>
    <property type="match status" value="1"/>
</dbReference>
<evidence type="ECO:0000313" key="8">
    <source>
        <dbReference type="EMBL" id="CEK88676.1"/>
    </source>
</evidence>
<dbReference type="InterPro" id="IPR006195">
    <property type="entry name" value="aa-tRNA-synth_II"/>
</dbReference>
<reference evidence="8" key="1">
    <citation type="submission" date="2014-12" db="EMBL/GenBank/DDBJ databases">
        <title>Insight into the proteome of Arion vulgaris.</title>
        <authorList>
            <person name="Aradska J."/>
            <person name="Bulat T."/>
            <person name="Smidak R."/>
            <person name="Sarate P."/>
            <person name="Gangsoo J."/>
            <person name="Sialana F."/>
            <person name="Bilban M."/>
            <person name="Lubec G."/>
        </authorList>
    </citation>
    <scope>NUCLEOTIDE SEQUENCE</scope>
    <source>
        <tissue evidence="8">Skin</tissue>
    </source>
</reference>
<keyword evidence="4" id="KW-0067">ATP-binding</keyword>
<dbReference type="InterPro" id="IPR029351">
    <property type="entry name" value="GAD_dom"/>
</dbReference>
<dbReference type="PRINTS" id="PR01042">
    <property type="entry name" value="TRNASYNTHASP"/>
</dbReference>
<dbReference type="PANTHER" id="PTHR22594">
    <property type="entry name" value="ASPARTYL/LYSYL-TRNA SYNTHETASE"/>
    <property type="match status" value="1"/>
</dbReference>
<evidence type="ECO:0000256" key="4">
    <source>
        <dbReference type="ARBA" id="ARBA00022840"/>
    </source>
</evidence>
<dbReference type="EMBL" id="HACG01041811">
    <property type="protein sequence ID" value="CEK88676.1"/>
    <property type="molecule type" value="Transcribed_RNA"/>
</dbReference>
<dbReference type="InterPro" id="IPR004364">
    <property type="entry name" value="Aa-tRNA-synt_II"/>
</dbReference>
<proteinExistence type="inferred from homology"/>
<feature type="non-terminal residue" evidence="8">
    <location>
        <position position="1"/>
    </location>
</feature>
<keyword evidence="5" id="KW-0648">Protein biosynthesis</keyword>
<dbReference type="GO" id="GO:0005524">
    <property type="term" value="F:ATP binding"/>
    <property type="evidence" value="ECO:0007669"/>
    <property type="project" value="UniProtKB-KW"/>
</dbReference>
<gene>
    <name evidence="8" type="primary">ORF166438</name>
</gene>
<dbReference type="Gene3D" id="3.30.930.10">
    <property type="entry name" value="Bira Bifunctional Protein, Domain 2"/>
    <property type="match status" value="1"/>
</dbReference>
<dbReference type="AlphaFoldDB" id="A0A0B7B8N2"/>
<dbReference type="Pfam" id="PF02938">
    <property type="entry name" value="GAD"/>
    <property type="match status" value="1"/>
</dbReference>
<accession>A0A0B7B8N2</accession>
<dbReference type="GO" id="GO:0005739">
    <property type="term" value="C:mitochondrion"/>
    <property type="evidence" value="ECO:0007669"/>
    <property type="project" value="TreeGrafter"/>
</dbReference>